<evidence type="ECO:0000313" key="2">
    <source>
        <dbReference type="EMBL" id="MBS4197187.1"/>
    </source>
</evidence>
<dbReference type="Pfam" id="PF01636">
    <property type="entry name" value="APH"/>
    <property type="match status" value="1"/>
</dbReference>
<dbReference type="Gene3D" id="3.30.200.150">
    <property type="match status" value="1"/>
</dbReference>
<dbReference type="Proteomes" id="UP000681414">
    <property type="component" value="Unassembled WGS sequence"/>
</dbReference>
<dbReference type="AlphaFoldDB" id="A0A942TIG0"/>
<comment type="caution">
    <text evidence="2">The sequence shown here is derived from an EMBL/GenBank/DDBJ whole genome shotgun (WGS) entry which is preliminary data.</text>
</comment>
<organism evidence="2 3">
    <name type="scientific">Lederbergia citri</name>
    <dbReference type="NCBI Taxonomy" id="2833580"/>
    <lineage>
        <taxon>Bacteria</taxon>
        <taxon>Bacillati</taxon>
        <taxon>Bacillota</taxon>
        <taxon>Bacilli</taxon>
        <taxon>Bacillales</taxon>
        <taxon>Bacillaceae</taxon>
        <taxon>Lederbergia</taxon>
    </lineage>
</organism>
<keyword evidence="3" id="KW-1185">Reference proteome</keyword>
<sequence length="264" mass="30337">MVPIAEQEVPIKFVSIIGKIEKMTFPEQGCTSHVGIVKGENGVFVLKRSKGERYSGWLEREAFILKSLSETSLPIPVIHAFEKNSELNESWILMNFIQGETMGEALQKEKDSEKRRSLIYQFGEVLREIHSTTCPEEIYQPDTIWLDKILDKAEIELQLYDLDGTPELLEQLKREKPKNIMQTLIHGDFTVDNVLVHDGKIAAVIDWSGGAYGDPRFDVALAIQPEDDFFVNEEDKKTFFEGYGERIINEDEYEYFANGVYEFL</sequence>
<gene>
    <name evidence="2" type="ORF">KHA97_19210</name>
</gene>
<evidence type="ECO:0000313" key="3">
    <source>
        <dbReference type="Proteomes" id="UP000681414"/>
    </source>
</evidence>
<dbReference type="InterPro" id="IPR002575">
    <property type="entry name" value="Aminoglycoside_PTrfase"/>
</dbReference>
<dbReference type="InterPro" id="IPR011009">
    <property type="entry name" value="Kinase-like_dom_sf"/>
</dbReference>
<dbReference type="InterPro" id="IPR051678">
    <property type="entry name" value="AGP_Transferase"/>
</dbReference>
<protein>
    <submittedName>
        <fullName evidence="2">Aminoglycoside phosphotransferase family protein</fullName>
    </submittedName>
</protein>
<dbReference type="PANTHER" id="PTHR21310">
    <property type="entry name" value="AMINOGLYCOSIDE PHOSPHOTRANSFERASE-RELATED-RELATED"/>
    <property type="match status" value="1"/>
</dbReference>
<dbReference type="EMBL" id="JAGYPG010000003">
    <property type="protein sequence ID" value="MBS4197187.1"/>
    <property type="molecule type" value="Genomic_DNA"/>
</dbReference>
<name>A0A942TIG0_9BACI</name>
<dbReference type="Gene3D" id="3.90.1200.10">
    <property type="match status" value="1"/>
</dbReference>
<feature type="domain" description="Aminoglycoside phosphotransferase" evidence="1">
    <location>
        <begin position="34"/>
        <end position="244"/>
    </location>
</feature>
<dbReference type="SUPFAM" id="SSF56112">
    <property type="entry name" value="Protein kinase-like (PK-like)"/>
    <property type="match status" value="1"/>
</dbReference>
<evidence type="ECO:0000259" key="1">
    <source>
        <dbReference type="Pfam" id="PF01636"/>
    </source>
</evidence>
<proteinExistence type="predicted"/>
<reference evidence="2 3" key="1">
    <citation type="submission" date="2021-05" db="EMBL/GenBank/DDBJ databases">
        <title>Novel Bacillus species.</title>
        <authorList>
            <person name="Liu G."/>
        </authorList>
    </citation>
    <scope>NUCLEOTIDE SEQUENCE [LARGE SCALE GENOMIC DNA]</scope>
    <source>
        <strain evidence="3">FJAT-49780</strain>
    </source>
</reference>
<accession>A0A942TIG0</accession>
<dbReference type="RefSeq" id="WP_213126363.1">
    <property type="nucleotide sequence ID" value="NZ_JAGYPG010000003.1"/>
</dbReference>